<proteinExistence type="predicted"/>
<dbReference type="KEGG" id="pnd:Pla175_42720"/>
<feature type="chain" id="PRO_5021926577" evidence="1">
    <location>
        <begin position="24"/>
        <end position="312"/>
    </location>
</feature>
<reference evidence="2 3" key="1">
    <citation type="submission" date="2019-02" db="EMBL/GenBank/DDBJ databases">
        <title>Deep-cultivation of Planctomycetes and their phenomic and genomic characterization uncovers novel biology.</title>
        <authorList>
            <person name="Wiegand S."/>
            <person name="Jogler M."/>
            <person name="Boedeker C."/>
            <person name="Pinto D."/>
            <person name="Vollmers J."/>
            <person name="Rivas-Marin E."/>
            <person name="Kohn T."/>
            <person name="Peeters S.H."/>
            <person name="Heuer A."/>
            <person name="Rast P."/>
            <person name="Oberbeckmann S."/>
            <person name="Bunk B."/>
            <person name="Jeske O."/>
            <person name="Meyerdierks A."/>
            <person name="Storesund J.E."/>
            <person name="Kallscheuer N."/>
            <person name="Luecker S."/>
            <person name="Lage O.M."/>
            <person name="Pohl T."/>
            <person name="Merkel B.J."/>
            <person name="Hornburger P."/>
            <person name="Mueller R.-W."/>
            <person name="Bruemmer F."/>
            <person name="Labrenz M."/>
            <person name="Spormann A.M."/>
            <person name="Op den Camp H."/>
            <person name="Overmann J."/>
            <person name="Amann R."/>
            <person name="Jetten M.S.M."/>
            <person name="Mascher T."/>
            <person name="Medema M.H."/>
            <person name="Devos D.P."/>
            <person name="Kaster A.-K."/>
            <person name="Ovreas L."/>
            <person name="Rohde M."/>
            <person name="Galperin M.Y."/>
            <person name="Jogler C."/>
        </authorList>
    </citation>
    <scope>NUCLEOTIDE SEQUENCE [LARGE SCALE GENOMIC DNA]</scope>
    <source>
        <strain evidence="2 3">Pla175</strain>
    </source>
</reference>
<feature type="signal peptide" evidence="1">
    <location>
        <begin position="1"/>
        <end position="23"/>
    </location>
</feature>
<organism evidence="2 3">
    <name type="scientific">Pirellulimonas nuda</name>
    <dbReference type="NCBI Taxonomy" id="2528009"/>
    <lineage>
        <taxon>Bacteria</taxon>
        <taxon>Pseudomonadati</taxon>
        <taxon>Planctomycetota</taxon>
        <taxon>Planctomycetia</taxon>
        <taxon>Pirellulales</taxon>
        <taxon>Lacipirellulaceae</taxon>
        <taxon>Pirellulimonas</taxon>
    </lineage>
</organism>
<gene>
    <name evidence="2" type="ORF">Pla175_42720</name>
</gene>
<dbReference type="Proteomes" id="UP000317429">
    <property type="component" value="Chromosome"/>
</dbReference>
<evidence type="ECO:0000313" key="2">
    <source>
        <dbReference type="EMBL" id="QDU90859.1"/>
    </source>
</evidence>
<evidence type="ECO:0000313" key="3">
    <source>
        <dbReference type="Proteomes" id="UP000317429"/>
    </source>
</evidence>
<sequence length="312" mass="34075" precursor="true">MHTTSTYFSLASLLVLLAGPCFAAEPLSPHPVVNELATEGFEVAEGVRVIVSPPTVDASMDAEAQRAAVAALVGELRMEQFMKDSVVSPFELSIGEAGAELPSAKVRTLDLAFVAYGKLAVVRDKDLMQSVLGGGRGGEGREAEEDGFEKYGEGLTQQECQERGFDLQLKGASRHHLTRFRFPLIEKVMIAGIVEGDGRDFQAMLVESSMSPVSMLDDKDFPTVWQEIPRGAQGDEDLGEPQPWRGLAGYLQTTELKFEPGAILVECHGVFVEPYDWFKGRNLLASKLPIVVKNNVTDFRRKLAKASEEVAE</sequence>
<protein>
    <submittedName>
        <fullName evidence="2">Uncharacterized protein</fullName>
    </submittedName>
</protein>
<dbReference type="OrthoDB" id="282392at2"/>
<dbReference type="RefSeq" id="WP_145290185.1">
    <property type="nucleotide sequence ID" value="NZ_CP036291.1"/>
</dbReference>
<dbReference type="AlphaFoldDB" id="A0A518DHB6"/>
<dbReference type="EMBL" id="CP036291">
    <property type="protein sequence ID" value="QDU90859.1"/>
    <property type="molecule type" value="Genomic_DNA"/>
</dbReference>
<evidence type="ECO:0000256" key="1">
    <source>
        <dbReference type="SAM" id="SignalP"/>
    </source>
</evidence>
<keyword evidence="3" id="KW-1185">Reference proteome</keyword>
<name>A0A518DHB6_9BACT</name>
<keyword evidence="1" id="KW-0732">Signal</keyword>
<accession>A0A518DHB6</accession>